<feature type="compositionally biased region" description="Low complexity" evidence="7">
    <location>
        <begin position="1017"/>
        <end position="1026"/>
    </location>
</feature>
<comment type="subcellular location">
    <subcellularLocation>
        <location evidence="1">Membrane</location>
        <topology evidence="1">Multi-pass membrane protein</topology>
    </subcellularLocation>
</comment>
<evidence type="ECO:0000256" key="6">
    <source>
        <dbReference type="ARBA" id="ARBA00023180"/>
    </source>
</evidence>
<organism evidence="9 10">
    <name type="scientific">Caerostris darwini</name>
    <dbReference type="NCBI Taxonomy" id="1538125"/>
    <lineage>
        <taxon>Eukaryota</taxon>
        <taxon>Metazoa</taxon>
        <taxon>Ecdysozoa</taxon>
        <taxon>Arthropoda</taxon>
        <taxon>Chelicerata</taxon>
        <taxon>Arachnida</taxon>
        <taxon>Araneae</taxon>
        <taxon>Araneomorphae</taxon>
        <taxon>Entelegynae</taxon>
        <taxon>Araneoidea</taxon>
        <taxon>Araneidae</taxon>
        <taxon>Caerostris</taxon>
    </lineage>
</organism>
<comment type="similarity">
    <text evidence="2">Belongs to the prominin family.</text>
</comment>
<keyword evidence="10" id="KW-1185">Reference proteome</keyword>
<feature type="compositionally biased region" description="Basic and acidic residues" evidence="7">
    <location>
        <begin position="897"/>
        <end position="934"/>
    </location>
</feature>
<proteinExistence type="inferred from homology"/>
<feature type="compositionally biased region" description="Basic and acidic residues" evidence="7">
    <location>
        <begin position="988"/>
        <end position="1007"/>
    </location>
</feature>
<dbReference type="EMBL" id="BPLQ01006636">
    <property type="protein sequence ID" value="GIY24127.1"/>
    <property type="molecule type" value="Genomic_DNA"/>
</dbReference>
<feature type="transmembrane region" description="Helical" evidence="8">
    <location>
        <begin position="781"/>
        <end position="804"/>
    </location>
</feature>
<feature type="transmembrane region" description="Helical" evidence="8">
    <location>
        <begin position="101"/>
        <end position="126"/>
    </location>
</feature>
<dbReference type="InterPro" id="IPR008795">
    <property type="entry name" value="Prominin"/>
</dbReference>
<evidence type="ECO:0008006" key="11">
    <source>
        <dbReference type="Google" id="ProtNLM"/>
    </source>
</evidence>
<dbReference type="Proteomes" id="UP001054837">
    <property type="component" value="Unassembled WGS sequence"/>
</dbReference>
<name>A0AAV4RRU4_9ARAC</name>
<feature type="transmembrane region" description="Helical" evidence="8">
    <location>
        <begin position="188"/>
        <end position="206"/>
    </location>
</feature>
<keyword evidence="4 8" id="KW-1133">Transmembrane helix</keyword>
<feature type="compositionally biased region" description="Basic and acidic residues" evidence="7">
    <location>
        <begin position="1027"/>
        <end position="1039"/>
    </location>
</feature>
<feature type="transmembrane region" description="Helical" evidence="8">
    <location>
        <begin position="151"/>
        <end position="176"/>
    </location>
</feature>
<dbReference type="GO" id="GO:0016020">
    <property type="term" value="C:membrane"/>
    <property type="evidence" value="ECO:0007669"/>
    <property type="project" value="UniProtKB-SubCell"/>
</dbReference>
<evidence type="ECO:0000256" key="5">
    <source>
        <dbReference type="ARBA" id="ARBA00023136"/>
    </source>
</evidence>
<evidence type="ECO:0000256" key="8">
    <source>
        <dbReference type="SAM" id="Phobius"/>
    </source>
</evidence>
<sequence length="1065" mass="118552">MSVTPSSKRIYKYWFVLLLCAAVIAPTYGLSLIEQYRDHLDKFNEIVQWTFSPLGSFSVEIVDLFINSEIYVILQETIGAKPGNILDFIAYSLFYTLKNQLGVTLVIALSIFIGVAILFLPCCLTVQRNREKMRLNKSVVKTSIDSRRKGLCLLDLFIVCSAIVLLGAVIVILGSIRGYFILQLPFKFAVFVVEAIFKLISMLLINHENRLNDISRSAFDVIMLLNNVNEDVAAEYIKRQQKALKPVINIATSIKWELNKVIEILESQKTLFKKFLDETTNTTNSYLDNFGDMMNNLKKTYYDNSLPSEMLEPFLNLSKLNLSAVDVESYTKPINKLREISKVNLQAGLQELSSQLRNVVGQTPYDPTDLIEKLKRYSFEEQLRLDKAVSKYISSIATGIRDEMRGEIIGIITKFEGMMMSKAFVLFVILLVIAGLSALFSIGLIVAYHVGLCGTSCFRTTTQNNRKVVRRTVVSHRGGVLLLVFCYIISNFLWISCLCCVFLFLLTSLPLVGCRAVKDMTILDLTLDPSTYLPYHGWYSLLTSNVLNMIAKENIIHCQNDSTFVPTLPDPLVNFTVFSEIKSQLNFTDVVANFTKQISKLSPAKFVGYDTVDTGGLAGVLDSVNIIPSFQVMKGFLIDLNRRNISETHSKMKNDTKVSNAAPLLDSAQKTYDSLVSHLSTALSNSEVFQSTLNSSKLSVLTALKHINYLNWTADALYESVISESVNIFEDSLNHVVNNLIDGLFTELQLAALAFRKSLSICEVVMLFYEKSTVIICNVLLYPVASCFFGFFLMNIFLFLSVLISMKSLKYFFFLPPVFQAGPSDERVILAEDIPSGGRSISSDLKGYEDEQDVPESPKESPSKVNDDSKSGDSKESSPKGKEDFKNEGPEGSPSKANEDSKSGDSKESSTKDKEDSKNKGPERSPSKANDDSKSGGSKESSPKNKEDSKNEDSEESPSKANEDSKELIPKDKENSKNEDSEGSPSKANEDSKESAPKDKEDSKNEGSEESPSNANEGSKSGGSKELSLKDKEDSKNEDSEGSSSKANEDSKNEEALSIRKMWLN</sequence>
<evidence type="ECO:0000256" key="1">
    <source>
        <dbReference type="ARBA" id="ARBA00004141"/>
    </source>
</evidence>
<dbReference type="PANTHER" id="PTHR22730:SF1">
    <property type="entry name" value="PROMININ-LIKE PROTEIN"/>
    <property type="match status" value="1"/>
</dbReference>
<dbReference type="PANTHER" id="PTHR22730">
    <property type="entry name" value="PROMININ PROM PROTEIN"/>
    <property type="match status" value="1"/>
</dbReference>
<feature type="compositionally biased region" description="Basic and acidic residues" evidence="7">
    <location>
        <begin position="941"/>
        <end position="980"/>
    </location>
</feature>
<evidence type="ECO:0000256" key="7">
    <source>
        <dbReference type="SAM" id="MobiDB-lite"/>
    </source>
</evidence>
<evidence type="ECO:0000256" key="4">
    <source>
        <dbReference type="ARBA" id="ARBA00022989"/>
    </source>
</evidence>
<feature type="compositionally biased region" description="Basic and acidic residues" evidence="7">
    <location>
        <begin position="856"/>
        <end position="889"/>
    </location>
</feature>
<feature type="transmembrane region" description="Helical" evidence="8">
    <location>
        <begin position="480"/>
        <end position="506"/>
    </location>
</feature>
<keyword evidence="6" id="KW-0325">Glycoprotein</keyword>
<evidence type="ECO:0000313" key="9">
    <source>
        <dbReference type="EMBL" id="GIY24127.1"/>
    </source>
</evidence>
<keyword evidence="3 8" id="KW-0812">Transmembrane</keyword>
<feature type="transmembrane region" description="Helical" evidence="8">
    <location>
        <begin position="424"/>
        <end position="450"/>
    </location>
</feature>
<evidence type="ECO:0000256" key="2">
    <source>
        <dbReference type="ARBA" id="ARBA00006058"/>
    </source>
</evidence>
<evidence type="ECO:0000256" key="3">
    <source>
        <dbReference type="ARBA" id="ARBA00022692"/>
    </source>
</evidence>
<dbReference type="AlphaFoldDB" id="A0AAV4RRU4"/>
<keyword evidence="5 8" id="KW-0472">Membrane</keyword>
<protein>
    <recommendedName>
        <fullName evidence="11">Prominin-like protein</fullName>
    </recommendedName>
</protein>
<reference evidence="9 10" key="1">
    <citation type="submission" date="2021-06" db="EMBL/GenBank/DDBJ databases">
        <title>Caerostris darwini draft genome.</title>
        <authorList>
            <person name="Kono N."/>
            <person name="Arakawa K."/>
        </authorList>
    </citation>
    <scope>NUCLEOTIDE SEQUENCE [LARGE SCALE GENOMIC DNA]</scope>
</reference>
<feature type="compositionally biased region" description="Basic and acidic residues" evidence="7">
    <location>
        <begin position="1047"/>
        <end position="1058"/>
    </location>
</feature>
<evidence type="ECO:0000313" key="10">
    <source>
        <dbReference type="Proteomes" id="UP001054837"/>
    </source>
</evidence>
<gene>
    <name evidence="9" type="primary">AVEN_98758_1</name>
    <name evidence="9" type="ORF">CDAR_579151</name>
</gene>
<feature type="region of interest" description="Disordered" evidence="7">
    <location>
        <begin position="840"/>
        <end position="1065"/>
    </location>
</feature>
<accession>A0AAV4RRU4</accession>
<comment type="caution">
    <text evidence="9">The sequence shown here is derived from an EMBL/GenBank/DDBJ whole genome shotgun (WGS) entry which is preliminary data.</text>
</comment>